<evidence type="ECO:0000313" key="2">
    <source>
        <dbReference type="Proteomes" id="UP001470230"/>
    </source>
</evidence>
<gene>
    <name evidence="1" type="ORF">M9Y10_022165</name>
</gene>
<protein>
    <submittedName>
        <fullName evidence="1">Uncharacterized protein</fullName>
    </submittedName>
</protein>
<reference evidence="1 2" key="1">
    <citation type="submission" date="2024-04" db="EMBL/GenBank/DDBJ databases">
        <title>Tritrichomonas musculus Genome.</title>
        <authorList>
            <person name="Alves-Ferreira E."/>
            <person name="Grigg M."/>
            <person name="Lorenzi H."/>
            <person name="Galac M."/>
        </authorList>
    </citation>
    <scope>NUCLEOTIDE SEQUENCE [LARGE SCALE GENOMIC DNA]</scope>
    <source>
        <strain evidence="1 2">EAF2021</strain>
    </source>
</reference>
<comment type="caution">
    <text evidence="1">The sequence shown here is derived from an EMBL/GenBank/DDBJ whole genome shotgun (WGS) entry which is preliminary data.</text>
</comment>
<keyword evidence="2" id="KW-1185">Reference proteome</keyword>
<evidence type="ECO:0000313" key="1">
    <source>
        <dbReference type="EMBL" id="KAK8893736.1"/>
    </source>
</evidence>
<dbReference type="EMBL" id="JAPFFF010000003">
    <property type="protein sequence ID" value="KAK8893736.1"/>
    <property type="molecule type" value="Genomic_DNA"/>
</dbReference>
<sequence length="91" mass="10692">MRAIYERGIGSHERKDLFDNCQNTDGLIRVYRRQNVQDINSIIVTRVRDLIYETENSNDQTLVILVLKTSFKLHAVISQKLIENMNRPKMT</sequence>
<accession>A0ABR2KSI6</accession>
<dbReference type="Proteomes" id="UP001470230">
    <property type="component" value="Unassembled WGS sequence"/>
</dbReference>
<name>A0ABR2KSI6_9EUKA</name>
<organism evidence="1 2">
    <name type="scientific">Tritrichomonas musculus</name>
    <dbReference type="NCBI Taxonomy" id="1915356"/>
    <lineage>
        <taxon>Eukaryota</taxon>
        <taxon>Metamonada</taxon>
        <taxon>Parabasalia</taxon>
        <taxon>Tritrichomonadida</taxon>
        <taxon>Tritrichomonadidae</taxon>
        <taxon>Tritrichomonas</taxon>
    </lineage>
</organism>
<proteinExistence type="predicted"/>